<dbReference type="EMBL" id="BEYU01000166">
    <property type="protein sequence ID" value="GBG33695.1"/>
    <property type="molecule type" value="Genomic_DNA"/>
</dbReference>
<evidence type="ECO:0000313" key="3">
    <source>
        <dbReference type="EMBL" id="GBG33695.1"/>
    </source>
</evidence>
<dbReference type="Proteomes" id="UP000241890">
    <property type="component" value="Unassembled WGS sequence"/>
</dbReference>
<evidence type="ECO:0000256" key="2">
    <source>
        <dbReference type="ARBA" id="ARBA00022737"/>
    </source>
</evidence>
<proteinExistence type="predicted"/>
<comment type="caution">
    <text evidence="3">The sequence shown here is derived from an EMBL/GenBank/DDBJ whole genome shotgun (WGS) entry which is preliminary data.</text>
</comment>
<dbReference type="InterPro" id="IPR050836">
    <property type="entry name" value="SDS22/Internalin_LRR"/>
</dbReference>
<sequence>MNLDRRGLEVIPIIENEPRLRLLNLQHNKLELMSNLRLNNLVFLDLYDNRITEIGPLDGVPMLRVLMMGRNRIKRLNGALSATRHLDVLDLHANELVSLEEIGSLASLRVLNVAGNKITEIRAPDVRGLRSLTELNARRNAIASVPGVCAMPALQHLFLSNNAFPSGDAVQPVLKCKNLTELTLDGNDGVMRTLGENMQDYRRELLRHLPHLHVLDLLPVQAESAMNVRFATDFLCKETPSADSKDTSEDPLQRWTSLRTKITDAEFISALQIDLLEQQLTEAERRKGYYEVDTSGPCTVVRIYGRAFGPLRDADVMRDVTAVELQQCTLDDLLQQALPSLLPQVTRVILLNPRVESLWDVAALASALPASVASLAIKACTIVRLQFYRPWLIFHLPTNLIERVRTRVSEELEFQTAFDMIYAHSLEEADREAELSLSGGDYWDRTLQGLRNETVQKRSGRPSSSQN</sequence>
<accession>A0A2R5GSX9</accession>
<dbReference type="SMART" id="SM00369">
    <property type="entry name" value="LRR_TYP"/>
    <property type="match status" value="4"/>
</dbReference>
<dbReference type="SUPFAM" id="SSF52058">
    <property type="entry name" value="L domain-like"/>
    <property type="match status" value="1"/>
</dbReference>
<evidence type="ECO:0000313" key="4">
    <source>
        <dbReference type="Proteomes" id="UP000241890"/>
    </source>
</evidence>
<dbReference type="InterPro" id="IPR001611">
    <property type="entry name" value="Leu-rich_rpt"/>
</dbReference>
<dbReference type="PROSITE" id="PS51450">
    <property type="entry name" value="LRR"/>
    <property type="match status" value="2"/>
</dbReference>
<gene>
    <name evidence="3" type="ORF">FCC1311_099182</name>
</gene>
<name>A0A2R5GSX9_9STRA</name>
<keyword evidence="4" id="KW-1185">Reference proteome</keyword>
<dbReference type="AlphaFoldDB" id="A0A2R5GSX9"/>
<protein>
    <submittedName>
        <fullName evidence="3">Leucine-rich repeat-containing protein 49</fullName>
    </submittedName>
</protein>
<dbReference type="Gene3D" id="3.80.10.10">
    <property type="entry name" value="Ribonuclease Inhibitor"/>
    <property type="match status" value="2"/>
</dbReference>
<organism evidence="3 4">
    <name type="scientific">Hondaea fermentalgiana</name>
    <dbReference type="NCBI Taxonomy" id="2315210"/>
    <lineage>
        <taxon>Eukaryota</taxon>
        <taxon>Sar</taxon>
        <taxon>Stramenopiles</taxon>
        <taxon>Bigyra</taxon>
        <taxon>Labyrinthulomycetes</taxon>
        <taxon>Thraustochytrida</taxon>
        <taxon>Thraustochytriidae</taxon>
        <taxon>Hondaea</taxon>
    </lineage>
</organism>
<reference evidence="3 4" key="1">
    <citation type="submission" date="2017-12" db="EMBL/GenBank/DDBJ databases">
        <title>Sequencing, de novo assembly and annotation of complete genome of a new Thraustochytrid species, strain FCC1311.</title>
        <authorList>
            <person name="Sedici K."/>
            <person name="Godart F."/>
            <person name="Aiese Cigliano R."/>
            <person name="Sanseverino W."/>
            <person name="Barakat M."/>
            <person name="Ortet P."/>
            <person name="Marechal E."/>
            <person name="Cagnac O."/>
            <person name="Amato A."/>
        </authorList>
    </citation>
    <scope>NUCLEOTIDE SEQUENCE [LARGE SCALE GENOMIC DNA]</scope>
</reference>
<evidence type="ECO:0000256" key="1">
    <source>
        <dbReference type="ARBA" id="ARBA00022614"/>
    </source>
</evidence>
<dbReference type="InParanoid" id="A0A2R5GSX9"/>
<dbReference type="InterPro" id="IPR003591">
    <property type="entry name" value="Leu-rich_rpt_typical-subtyp"/>
</dbReference>
<dbReference type="OrthoDB" id="1939344at2759"/>
<keyword evidence="1" id="KW-0433">Leucine-rich repeat</keyword>
<dbReference type="InterPro" id="IPR032675">
    <property type="entry name" value="LRR_dom_sf"/>
</dbReference>
<dbReference type="PANTHER" id="PTHR46652:SF3">
    <property type="entry name" value="LEUCINE-RICH REPEAT-CONTAINING PROTEIN 9"/>
    <property type="match status" value="1"/>
</dbReference>
<keyword evidence="2" id="KW-0677">Repeat</keyword>
<dbReference type="PANTHER" id="PTHR46652">
    <property type="entry name" value="LEUCINE-RICH REPEAT AND IQ DOMAIN-CONTAINING PROTEIN 1-RELATED"/>
    <property type="match status" value="1"/>
</dbReference>